<dbReference type="Pfam" id="PF13843">
    <property type="entry name" value="DDE_Tnp_1_7"/>
    <property type="match status" value="1"/>
</dbReference>
<feature type="compositionally biased region" description="Acidic residues" evidence="1">
    <location>
        <begin position="572"/>
        <end position="583"/>
    </location>
</feature>
<protein>
    <submittedName>
        <fullName evidence="4">Titin homolog</fullName>
    </submittedName>
</protein>
<dbReference type="KEGG" id="caua:113110221"/>
<evidence type="ECO:0000313" key="3">
    <source>
        <dbReference type="Proteomes" id="UP000515129"/>
    </source>
</evidence>
<dbReference type="OrthoDB" id="8400932at2759"/>
<accession>A0A6P6QDC4</accession>
<keyword evidence="3" id="KW-1185">Reference proteome</keyword>
<dbReference type="AlphaFoldDB" id="A0A6P6QDC4"/>
<reference evidence="4" key="1">
    <citation type="submission" date="2025-08" db="UniProtKB">
        <authorList>
            <consortium name="RefSeq"/>
        </authorList>
    </citation>
    <scope>IDENTIFICATION</scope>
    <source>
        <strain evidence="4">Wakin</strain>
        <tissue evidence="4">Muscle</tissue>
    </source>
</reference>
<dbReference type="RefSeq" id="XP_026130075.1">
    <property type="nucleotide sequence ID" value="XM_026274290.1"/>
</dbReference>
<feature type="region of interest" description="Disordered" evidence="1">
    <location>
        <begin position="82"/>
        <end position="104"/>
    </location>
</feature>
<evidence type="ECO:0000259" key="2">
    <source>
        <dbReference type="Pfam" id="PF13843"/>
    </source>
</evidence>
<evidence type="ECO:0000313" key="4">
    <source>
        <dbReference type="RefSeq" id="XP_026130075.1"/>
    </source>
</evidence>
<feature type="compositionally biased region" description="Basic and acidic residues" evidence="1">
    <location>
        <begin position="148"/>
        <end position="159"/>
    </location>
</feature>
<dbReference type="Proteomes" id="UP000515129">
    <property type="component" value="Chromosome 10"/>
</dbReference>
<feature type="region of interest" description="Disordered" evidence="1">
    <location>
        <begin position="148"/>
        <end position="170"/>
    </location>
</feature>
<name>A0A6P6QDC4_CARAU</name>
<sequence length="1114" mass="126676">MKRRFSDVESPVHLYESSEEERDAALYSTSDGGIEDERKVTLHTNDGRTLCASHGVMEEERDSTLSMTIDGGMEKEIDATLHTTSDRGKEKERDTTLHMTGDGGMEEEIDTTLHMTSDRGIEKERDTTLQMTSDGGMEKERDTTLHMTSDRGMEKERDTTLQMTSDGGMEEERNLTLHTTSDLGIKKEIDTTLYLTSDEGMKKEIDATLHTTSDQELEEERYTTLYLTSDLGIKKEIYTTLHMTSDGGMEEERNLTLHTTSDLGIKNEIDTTLHMTGDGGMEKEKDATLHSTSDRELEEERYTTLRKTSDGRMEKERDTTLHMTDDGGMEEEQNMTLHTTSDLRIKKEIDITLNMTSDGGMEEERNLTLHLTSDEGMEKDIDATLHTTSDQELEEERYTTLHVTSDGGMEEERNLTLHTTSDLGIKKEIDTTLHMTNDERMEKEIDATLHTTSDQELEEERYITLYVTSDGGMEEERNIIVHTTSDLGINKEIDTTLHMTSDGGMEEETDATLHTTSDGGLEEERDTTLHTTSDGGIEEETHVTLHTTSDEGMEEERDLDGEAELEMGLSDEVSETEDNTEFDPDYHSTDGEESEEESEVTADTETAYQSKNGNISWTSKTPPQRQQGRFPAHRIIRMTPGPTKFACANAKDIISTFELFFPDDIKQILIEMTNLEGKRVFGAAWKNLDWTDLQAFLGLLLLAGVYRSHHEAMGSLWHGVSGRAIFRATMPLKTFREFSRVFCFYKKDEELDQKKSDKLAPVRNIWNKWVQRLPFLYNPGPNVTVDECLVRFRGRCPFKQYMPSKPGKYGIKIWAACDSRSSYAWNLQIYTGKAADGKSEKNQGMRVVLDMTDGLEGHTITCDNFFTSYALGQELLRRKMTMIGTVRSNKPELPPALLSMKNRTRLSSMFAFTDTHTLVSYCPRKNKNVLLMSTIHRDDKVSDKDHKKPEIILDYNHTKGGVDNLDKLVGTYTCQRKTARWPMVIFFNMLDVSAYNAFVLWTEMNPSWHKGKTIRRRLFLEELGEALVAPFMKRRHYAPRTPASQNMVMEARACSSTAKKPVSSPISSPSKRKRCQVCEAKKDTKTSMICSQCNIYICKTHAIITSYCYACKKV</sequence>
<feature type="region of interest" description="Disordered" evidence="1">
    <location>
        <begin position="1"/>
        <end position="32"/>
    </location>
</feature>
<feature type="compositionally biased region" description="Polar residues" evidence="1">
    <location>
        <begin position="603"/>
        <end position="627"/>
    </location>
</feature>
<dbReference type="GeneID" id="113110221"/>
<feature type="domain" description="PiggyBac transposable element-derived protein" evidence="2">
    <location>
        <begin position="656"/>
        <end position="998"/>
    </location>
</feature>
<feature type="region of interest" description="Disordered" evidence="1">
    <location>
        <begin position="501"/>
        <end position="630"/>
    </location>
</feature>
<evidence type="ECO:0000256" key="1">
    <source>
        <dbReference type="SAM" id="MobiDB-lite"/>
    </source>
</evidence>
<feature type="compositionally biased region" description="Basic and acidic residues" evidence="1">
    <location>
        <begin position="82"/>
        <end position="96"/>
    </location>
</feature>
<gene>
    <name evidence="4" type="primary">LOC113110221</name>
</gene>
<dbReference type="InterPro" id="IPR029526">
    <property type="entry name" value="PGBD"/>
</dbReference>
<dbReference type="PANTHER" id="PTHR46599">
    <property type="entry name" value="PIGGYBAC TRANSPOSABLE ELEMENT-DERIVED PROTEIN 4"/>
    <property type="match status" value="1"/>
</dbReference>
<dbReference type="PANTHER" id="PTHR46599:SF6">
    <property type="entry name" value="DUAL SPECIFICITY PHOSPHATASE 26"/>
    <property type="match status" value="1"/>
</dbReference>
<feature type="compositionally biased region" description="Acidic residues" evidence="1">
    <location>
        <begin position="591"/>
        <end position="602"/>
    </location>
</feature>
<feature type="region of interest" description="Disordered" evidence="1">
    <location>
        <begin position="276"/>
        <end position="301"/>
    </location>
</feature>
<organism evidence="3 4">
    <name type="scientific">Carassius auratus</name>
    <name type="common">Goldfish</name>
    <dbReference type="NCBI Taxonomy" id="7957"/>
    <lineage>
        <taxon>Eukaryota</taxon>
        <taxon>Metazoa</taxon>
        <taxon>Chordata</taxon>
        <taxon>Craniata</taxon>
        <taxon>Vertebrata</taxon>
        <taxon>Euteleostomi</taxon>
        <taxon>Actinopterygii</taxon>
        <taxon>Neopterygii</taxon>
        <taxon>Teleostei</taxon>
        <taxon>Ostariophysi</taxon>
        <taxon>Cypriniformes</taxon>
        <taxon>Cyprinidae</taxon>
        <taxon>Cyprininae</taxon>
        <taxon>Carassius</taxon>
    </lineage>
</organism>
<proteinExistence type="predicted"/>
<feature type="compositionally biased region" description="Acidic residues" evidence="1">
    <location>
        <begin position="551"/>
        <end position="565"/>
    </location>
</feature>
<feature type="compositionally biased region" description="Basic and acidic residues" evidence="1">
    <location>
        <begin position="280"/>
        <end position="301"/>
    </location>
</feature>